<evidence type="ECO:0000313" key="1">
    <source>
        <dbReference type="EMBL" id="ORY29037.1"/>
    </source>
</evidence>
<dbReference type="EMBL" id="MCOG01000182">
    <property type="protein sequence ID" value="ORY29037.1"/>
    <property type="molecule type" value="Genomic_DNA"/>
</dbReference>
<keyword evidence="2" id="KW-1185">Reference proteome</keyword>
<protein>
    <submittedName>
        <fullName evidence="1">Uncharacterized protein</fullName>
    </submittedName>
</protein>
<dbReference type="Proteomes" id="UP000193920">
    <property type="component" value="Unassembled WGS sequence"/>
</dbReference>
<gene>
    <name evidence="1" type="ORF">LY90DRAFT_512950</name>
</gene>
<accession>A0A1Y2B3I9</accession>
<evidence type="ECO:0000313" key="2">
    <source>
        <dbReference type="Proteomes" id="UP000193920"/>
    </source>
</evidence>
<sequence>MLSENFKQFSSNNVDILSNSQNNIKEIHELEKMTNSLSLSSINKNLLETKKDDNKSDADNEKSNSLYKLKNLSQMNKYLSESSNIKLNNNEEFKEYQKSKKDSVNKINNNKIITHKTLNKSSLFNSKVIINELINTNSYIQEKTEAIQGIN</sequence>
<comment type="caution">
    <text evidence="1">The sequence shown here is derived from an EMBL/GenBank/DDBJ whole genome shotgun (WGS) entry which is preliminary data.</text>
</comment>
<reference evidence="1 2" key="1">
    <citation type="submission" date="2016-08" db="EMBL/GenBank/DDBJ databases">
        <title>A Parts List for Fungal Cellulosomes Revealed by Comparative Genomics.</title>
        <authorList>
            <consortium name="DOE Joint Genome Institute"/>
            <person name="Haitjema C.H."/>
            <person name="Gilmore S.P."/>
            <person name="Henske J.K."/>
            <person name="Solomon K.V."/>
            <person name="De Groot R."/>
            <person name="Kuo A."/>
            <person name="Mondo S.J."/>
            <person name="Salamov A.A."/>
            <person name="Labutti K."/>
            <person name="Zhao Z."/>
            <person name="Chiniquy J."/>
            <person name="Barry K."/>
            <person name="Brewer H.M."/>
            <person name="Purvine S.O."/>
            <person name="Wright A.T."/>
            <person name="Boxma B."/>
            <person name="Van Alen T."/>
            <person name="Hackstein J.H."/>
            <person name="Baker S.E."/>
            <person name="Grigoriev I.V."/>
            <person name="O'Malley M.A."/>
        </authorList>
    </citation>
    <scope>NUCLEOTIDE SEQUENCE [LARGE SCALE GENOMIC DNA]</scope>
    <source>
        <strain evidence="1 2">G1</strain>
    </source>
</reference>
<name>A0A1Y2B3I9_9FUNG</name>
<proteinExistence type="predicted"/>
<dbReference type="AlphaFoldDB" id="A0A1Y2B3I9"/>
<organism evidence="1 2">
    <name type="scientific">Neocallimastix californiae</name>
    <dbReference type="NCBI Taxonomy" id="1754190"/>
    <lineage>
        <taxon>Eukaryota</taxon>
        <taxon>Fungi</taxon>
        <taxon>Fungi incertae sedis</taxon>
        <taxon>Chytridiomycota</taxon>
        <taxon>Chytridiomycota incertae sedis</taxon>
        <taxon>Neocallimastigomycetes</taxon>
        <taxon>Neocallimastigales</taxon>
        <taxon>Neocallimastigaceae</taxon>
        <taxon>Neocallimastix</taxon>
    </lineage>
</organism>